<reference evidence="2" key="1">
    <citation type="submission" date="2018-11" db="EMBL/GenBank/DDBJ databases">
        <authorList>
            <consortium name="Genoscope - CEA"/>
            <person name="William W."/>
        </authorList>
    </citation>
    <scope>NUCLEOTIDE SEQUENCE</scope>
</reference>
<organism evidence="2">
    <name type="scientific">Brassica campestris</name>
    <name type="common">Field mustard</name>
    <dbReference type="NCBI Taxonomy" id="3711"/>
    <lineage>
        <taxon>Eukaryota</taxon>
        <taxon>Viridiplantae</taxon>
        <taxon>Streptophyta</taxon>
        <taxon>Embryophyta</taxon>
        <taxon>Tracheophyta</taxon>
        <taxon>Spermatophyta</taxon>
        <taxon>Magnoliopsida</taxon>
        <taxon>eudicotyledons</taxon>
        <taxon>Gunneridae</taxon>
        <taxon>Pentapetalae</taxon>
        <taxon>rosids</taxon>
        <taxon>malvids</taxon>
        <taxon>Brassicales</taxon>
        <taxon>Brassicaceae</taxon>
        <taxon>Brassiceae</taxon>
        <taxon>Brassica</taxon>
    </lineage>
</organism>
<dbReference type="Gramene" id="A07p19930.2_BraZ1">
    <property type="protein sequence ID" value="A07p19930.2_BraZ1.CDS"/>
    <property type="gene ID" value="A07g19930.2_BraZ1"/>
</dbReference>
<dbReference type="Proteomes" id="UP000694005">
    <property type="component" value="Chromosome A07"/>
</dbReference>
<gene>
    <name evidence="2" type="ORF">BRAA07T29524Z</name>
    <name evidence="1" type="ORF">BRAPAZ1V2_A07P19930.2</name>
</gene>
<evidence type="ECO:0000313" key="1">
    <source>
        <dbReference type="EMBL" id="CAG7902349.1"/>
    </source>
</evidence>
<name>A0A3P6B7Z4_BRACM</name>
<evidence type="ECO:0000313" key="2">
    <source>
        <dbReference type="EMBL" id="VDC98435.1"/>
    </source>
</evidence>
<protein>
    <submittedName>
        <fullName evidence="1">Uncharacterized protein</fullName>
    </submittedName>
</protein>
<accession>A0A3P6B7Z4</accession>
<proteinExistence type="predicted"/>
<dbReference type="AlphaFoldDB" id="A0A3P6B7Z4"/>
<dbReference type="EMBL" id="LS974623">
    <property type="protein sequence ID" value="CAG7902349.1"/>
    <property type="molecule type" value="Genomic_DNA"/>
</dbReference>
<dbReference type="EMBL" id="LR031574">
    <property type="protein sequence ID" value="VDC98435.1"/>
    <property type="molecule type" value="Genomic_DNA"/>
</dbReference>
<sequence length="63" mass="7609">MQETRAWTVHAFEFPISLHSMGFLGVMRLHMKIYSLLALFLQQKRRLLYIVNEGYFIVFRFNV</sequence>